<name>A0A9N7Z7W1_PLEPL</name>
<proteinExistence type="predicted"/>
<keyword evidence="3" id="KW-1185">Reference proteome</keyword>
<evidence type="ECO:0000313" key="3">
    <source>
        <dbReference type="Proteomes" id="UP001153269"/>
    </source>
</evidence>
<accession>A0A9N7Z7W1</accession>
<dbReference type="AlphaFoldDB" id="A0A9N7Z7W1"/>
<organism evidence="2 3">
    <name type="scientific">Pleuronectes platessa</name>
    <name type="common">European plaice</name>
    <dbReference type="NCBI Taxonomy" id="8262"/>
    <lineage>
        <taxon>Eukaryota</taxon>
        <taxon>Metazoa</taxon>
        <taxon>Chordata</taxon>
        <taxon>Craniata</taxon>
        <taxon>Vertebrata</taxon>
        <taxon>Euteleostomi</taxon>
        <taxon>Actinopterygii</taxon>
        <taxon>Neopterygii</taxon>
        <taxon>Teleostei</taxon>
        <taxon>Neoteleostei</taxon>
        <taxon>Acanthomorphata</taxon>
        <taxon>Carangaria</taxon>
        <taxon>Pleuronectiformes</taxon>
        <taxon>Pleuronectoidei</taxon>
        <taxon>Pleuronectidae</taxon>
        <taxon>Pleuronectes</taxon>
    </lineage>
</organism>
<dbReference type="EMBL" id="CADEAL010004182">
    <property type="protein sequence ID" value="CAB1453751.1"/>
    <property type="molecule type" value="Genomic_DNA"/>
</dbReference>
<evidence type="ECO:0000256" key="1">
    <source>
        <dbReference type="SAM" id="Phobius"/>
    </source>
</evidence>
<reference evidence="2" key="1">
    <citation type="submission" date="2020-03" db="EMBL/GenBank/DDBJ databases">
        <authorList>
            <person name="Weist P."/>
        </authorList>
    </citation>
    <scope>NUCLEOTIDE SEQUENCE</scope>
</reference>
<dbReference type="Proteomes" id="UP001153269">
    <property type="component" value="Unassembled WGS sequence"/>
</dbReference>
<keyword evidence="1" id="KW-0472">Membrane</keyword>
<gene>
    <name evidence="2" type="ORF">PLEPLA_LOCUS41511</name>
</gene>
<protein>
    <submittedName>
        <fullName evidence="2">Uncharacterized protein</fullName>
    </submittedName>
</protein>
<sequence>MKQGSHLEDTDKAVKRFLSILSSSRSLIHLSILPILWSSSLHPLSPVLIIIAASPPSLLLLLLLLLCCFQPIAAERGVVSLREDGQISWRRGERAGERRRALVKRDALSRVTLKGNARLFHRE</sequence>
<comment type="caution">
    <text evidence="2">The sequence shown here is derived from an EMBL/GenBank/DDBJ whole genome shotgun (WGS) entry which is preliminary data.</text>
</comment>
<evidence type="ECO:0000313" key="2">
    <source>
        <dbReference type="EMBL" id="CAB1453751.1"/>
    </source>
</evidence>
<feature type="transmembrane region" description="Helical" evidence="1">
    <location>
        <begin position="44"/>
        <end position="66"/>
    </location>
</feature>
<keyword evidence="1" id="KW-1133">Transmembrane helix</keyword>
<keyword evidence="1" id="KW-0812">Transmembrane</keyword>